<dbReference type="GO" id="GO:0032196">
    <property type="term" value="P:transposition"/>
    <property type="evidence" value="ECO:0007669"/>
    <property type="project" value="TreeGrafter"/>
</dbReference>
<dbReference type="Proteomes" id="UP000660745">
    <property type="component" value="Unassembled WGS sequence"/>
</dbReference>
<dbReference type="InterPro" id="IPR036388">
    <property type="entry name" value="WH-like_DNA-bd_sf"/>
</dbReference>
<dbReference type="PANTHER" id="PTHR10948:SF23">
    <property type="entry name" value="TRANSPOSASE INSI FOR INSERTION SEQUENCE ELEMENT IS30A-RELATED"/>
    <property type="match status" value="1"/>
</dbReference>
<feature type="domain" description="HTH marR-type" evidence="2">
    <location>
        <begin position="94"/>
        <end position="153"/>
    </location>
</feature>
<feature type="compositionally biased region" description="Basic and acidic residues" evidence="1">
    <location>
        <begin position="222"/>
        <end position="231"/>
    </location>
</feature>
<dbReference type="AlphaFoldDB" id="A0A918ACJ3"/>
<keyword evidence="5" id="KW-1185">Reference proteome</keyword>
<dbReference type="InterPro" id="IPR036390">
    <property type="entry name" value="WH_DNA-bd_sf"/>
</dbReference>
<dbReference type="Gene3D" id="1.10.10.10">
    <property type="entry name" value="Winged helix-like DNA-binding domain superfamily/Winged helix DNA-binding domain"/>
    <property type="match status" value="1"/>
</dbReference>
<dbReference type="GO" id="GO:0005829">
    <property type="term" value="C:cytosol"/>
    <property type="evidence" value="ECO:0007669"/>
    <property type="project" value="TreeGrafter"/>
</dbReference>
<dbReference type="GO" id="GO:0004803">
    <property type="term" value="F:transposase activity"/>
    <property type="evidence" value="ECO:0007669"/>
    <property type="project" value="TreeGrafter"/>
</dbReference>
<dbReference type="RefSeq" id="WP_189143641.1">
    <property type="nucleotide sequence ID" value="NZ_BMNK01000019.1"/>
</dbReference>
<comment type="caution">
    <text evidence="4">The sequence shown here is derived from an EMBL/GenBank/DDBJ whole genome shotgun (WGS) entry which is preliminary data.</text>
</comment>
<feature type="domain" description="Transposase IS30-like HTH" evidence="3">
    <location>
        <begin position="5"/>
        <end position="45"/>
    </location>
</feature>
<evidence type="ECO:0000259" key="2">
    <source>
        <dbReference type="Pfam" id="PF12802"/>
    </source>
</evidence>
<dbReference type="Pfam" id="PF12802">
    <property type="entry name" value="MarR_2"/>
    <property type="match status" value="1"/>
</dbReference>
<evidence type="ECO:0000313" key="5">
    <source>
        <dbReference type="Proteomes" id="UP000660745"/>
    </source>
</evidence>
<feature type="region of interest" description="Disordered" evidence="1">
    <location>
        <begin position="222"/>
        <end position="244"/>
    </location>
</feature>
<name>A0A918ACJ3_9ACTN</name>
<dbReference type="InterPro" id="IPR051917">
    <property type="entry name" value="Transposase-Integrase"/>
</dbReference>
<gene>
    <name evidence="4" type="ORF">GCM10012278_76460</name>
</gene>
<dbReference type="Pfam" id="PF13936">
    <property type="entry name" value="HTH_38"/>
    <property type="match status" value="1"/>
</dbReference>
<dbReference type="GO" id="GO:0003700">
    <property type="term" value="F:DNA-binding transcription factor activity"/>
    <property type="evidence" value="ECO:0007669"/>
    <property type="project" value="InterPro"/>
</dbReference>
<accession>A0A918ACJ3</accession>
<evidence type="ECO:0000259" key="3">
    <source>
        <dbReference type="Pfam" id="PF13936"/>
    </source>
</evidence>
<dbReference type="PANTHER" id="PTHR10948">
    <property type="entry name" value="TRANSPOSASE"/>
    <property type="match status" value="1"/>
</dbReference>
<protein>
    <submittedName>
        <fullName evidence="4">MarR family transcriptional regulator</fullName>
    </submittedName>
</protein>
<evidence type="ECO:0000256" key="1">
    <source>
        <dbReference type="SAM" id="MobiDB-lite"/>
    </source>
</evidence>
<organism evidence="4 5">
    <name type="scientific">Nonomuraea glycinis</name>
    <dbReference type="NCBI Taxonomy" id="2047744"/>
    <lineage>
        <taxon>Bacteria</taxon>
        <taxon>Bacillati</taxon>
        <taxon>Actinomycetota</taxon>
        <taxon>Actinomycetes</taxon>
        <taxon>Streptosporangiales</taxon>
        <taxon>Streptosporangiaceae</taxon>
        <taxon>Nonomuraea</taxon>
    </lineage>
</organism>
<sequence length="244" mass="27317">MPGGRLTHQDRRQIADGLTQGLSPTEIAARLNRPLSTITREVARNGGPDGYQADQAHQATRDRARRRPPPQGRRDPKTVGELEEQFTTVMIDTGLSRMTARVLASLYLTDSGSLTAAELTHKLQVSPASISKAIGELERQELIRRERDPRRRRDRYVIDADAWFRGWLASARQNTRLASFAHQGAATLGATSPAGIRLRDIGDFFDHVSHAMLQAAEQWRQAYERSLRERPPTGSQPDEPTHAR</sequence>
<reference evidence="4" key="2">
    <citation type="submission" date="2020-09" db="EMBL/GenBank/DDBJ databases">
        <authorList>
            <person name="Sun Q."/>
            <person name="Zhou Y."/>
        </authorList>
    </citation>
    <scope>NUCLEOTIDE SEQUENCE</scope>
    <source>
        <strain evidence="4">CGMCC 4.7430</strain>
    </source>
</reference>
<dbReference type="InterPro" id="IPR000835">
    <property type="entry name" value="HTH_MarR-typ"/>
</dbReference>
<evidence type="ECO:0000313" key="4">
    <source>
        <dbReference type="EMBL" id="GGP15678.1"/>
    </source>
</evidence>
<dbReference type="InterPro" id="IPR025246">
    <property type="entry name" value="IS30-like_HTH"/>
</dbReference>
<dbReference type="SUPFAM" id="SSF46785">
    <property type="entry name" value="Winged helix' DNA-binding domain"/>
    <property type="match status" value="1"/>
</dbReference>
<reference evidence="4" key="1">
    <citation type="journal article" date="2014" name="Int. J. Syst. Evol. Microbiol.">
        <title>Complete genome sequence of Corynebacterium casei LMG S-19264T (=DSM 44701T), isolated from a smear-ripened cheese.</title>
        <authorList>
            <consortium name="US DOE Joint Genome Institute (JGI-PGF)"/>
            <person name="Walter F."/>
            <person name="Albersmeier A."/>
            <person name="Kalinowski J."/>
            <person name="Ruckert C."/>
        </authorList>
    </citation>
    <scope>NUCLEOTIDE SEQUENCE</scope>
    <source>
        <strain evidence="4">CGMCC 4.7430</strain>
    </source>
</reference>
<proteinExistence type="predicted"/>
<dbReference type="EMBL" id="BMNK01000019">
    <property type="protein sequence ID" value="GGP15678.1"/>
    <property type="molecule type" value="Genomic_DNA"/>
</dbReference>
<feature type="region of interest" description="Disordered" evidence="1">
    <location>
        <begin position="1"/>
        <end position="79"/>
    </location>
</feature>